<organism evidence="2 3">
    <name type="scientific">Metamycoplasma neophronis</name>
    <dbReference type="NCBI Taxonomy" id="872983"/>
    <lineage>
        <taxon>Bacteria</taxon>
        <taxon>Bacillati</taxon>
        <taxon>Mycoplasmatota</taxon>
        <taxon>Mycoplasmoidales</taxon>
        <taxon>Metamycoplasmataceae</taxon>
        <taxon>Metamycoplasma</taxon>
    </lineage>
</organism>
<dbReference type="Pfam" id="PF25888">
    <property type="entry name" value="WHD_DnaB"/>
    <property type="match status" value="1"/>
</dbReference>
<reference evidence="2" key="1">
    <citation type="submission" date="2019-06" db="EMBL/GenBank/DDBJ databases">
        <title>Mycoplasma neophronis type strain whole genome sequence.</title>
        <authorList>
            <person name="Spergser J."/>
        </authorList>
    </citation>
    <scope>NUCLEOTIDE SEQUENCE [LARGE SCALE GENOMIC DNA]</scope>
    <source>
        <strain evidence="2">DSM 24097</strain>
    </source>
</reference>
<evidence type="ECO:0000313" key="3">
    <source>
        <dbReference type="Proteomes" id="UP000316851"/>
    </source>
</evidence>
<dbReference type="EMBL" id="VHHP01000004">
    <property type="protein sequence ID" value="TPR53890.1"/>
    <property type="molecule type" value="Genomic_DNA"/>
</dbReference>
<accession>A0ABY2Z415</accession>
<evidence type="ECO:0000259" key="1">
    <source>
        <dbReference type="Pfam" id="PF25888"/>
    </source>
</evidence>
<sequence>MMNYFYIENSQDITNSDLQNLRMFYTPIIGPSAISLYQHLLDLHNLYNKDKKYDFAETSEFLLLNEQLLFASKDKLEAVGLLKTYQLEDGWLLFELIKPLNANEIANNPLMSNLIKDNIGENRYKEIVNAKANFSFKKENLKEVSKKYYEVFEIKEDILKPRMTQFDFTISNYDNVIDDFKSEDFVENFTKLSISPSQKALIKKLRELNFNDTCINRFMNFSIKVNHAIVCSYVEKIAKDYANRNLFSADAIDTELSAAYFAKTSQKEANYSYNNRNIEYENAVNNMRFISEDLDWDD</sequence>
<dbReference type="InterPro" id="IPR058660">
    <property type="entry name" value="WHD_DnaB"/>
</dbReference>
<gene>
    <name evidence="2" type="ORF">FJR74_01865</name>
</gene>
<keyword evidence="3" id="KW-1185">Reference proteome</keyword>
<comment type="caution">
    <text evidence="2">The sequence shown here is derived from an EMBL/GenBank/DDBJ whole genome shotgun (WGS) entry which is preliminary data.</text>
</comment>
<name>A0ABY2Z415_9BACT</name>
<evidence type="ECO:0000313" key="2">
    <source>
        <dbReference type="EMBL" id="TPR53890.1"/>
    </source>
</evidence>
<dbReference type="RefSeq" id="WP_140914855.1">
    <property type="nucleotide sequence ID" value="NZ_VHHP01000004.1"/>
</dbReference>
<dbReference type="Proteomes" id="UP000316851">
    <property type="component" value="Unassembled WGS sequence"/>
</dbReference>
<proteinExistence type="predicted"/>
<protein>
    <recommendedName>
        <fullName evidence="1">Replicative helicase loading/DNA remodeling protein DnaB N-terminal winged helix domain-containing protein</fullName>
    </recommendedName>
</protein>
<feature type="domain" description="Replicative helicase loading/DNA remodeling protein DnaB N-terminal winged helix" evidence="1">
    <location>
        <begin position="5"/>
        <end position="169"/>
    </location>
</feature>